<evidence type="ECO:0008006" key="4">
    <source>
        <dbReference type="Google" id="ProtNLM"/>
    </source>
</evidence>
<dbReference type="OrthoDB" id="677174at2"/>
<dbReference type="STRING" id="1117707.VQ7734_00661"/>
<protein>
    <recommendedName>
        <fullName evidence="4">Bacterial inner membrane protein</fullName>
    </recommendedName>
</protein>
<feature type="transmembrane region" description="Helical" evidence="1">
    <location>
        <begin position="6"/>
        <end position="23"/>
    </location>
</feature>
<keyword evidence="1" id="KW-1133">Transmembrane helix</keyword>
<evidence type="ECO:0000313" key="2">
    <source>
        <dbReference type="EMBL" id="SHO54942.1"/>
    </source>
</evidence>
<dbReference type="AlphaFoldDB" id="A0A1M7YQN9"/>
<keyword evidence="1" id="KW-0472">Membrane</keyword>
<reference evidence="3" key="1">
    <citation type="submission" date="2016-12" db="EMBL/GenBank/DDBJ databases">
        <authorList>
            <person name="Rodrigo-Torres L."/>
            <person name="Arahal R.D."/>
            <person name="Lucena T."/>
        </authorList>
    </citation>
    <scope>NUCLEOTIDE SEQUENCE [LARGE SCALE GENOMIC DNA]</scope>
</reference>
<sequence length="78" mass="8628">MPEMSLTEIFGYIASMLVALSFTMKDITRLRIVNCVGCLLFTGYGIMIDSWPVILTNGFIAGVNICYLAKSRLCPQTT</sequence>
<dbReference type="EMBL" id="FRFG01000009">
    <property type="protein sequence ID" value="SHO54942.1"/>
    <property type="molecule type" value="Genomic_DNA"/>
</dbReference>
<proteinExistence type="predicted"/>
<gene>
    <name evidence="2" type="ORF">VQ7734_00661</name>
</gene>
<evidence type="ECO:0000313" key="3">
    <source>
        <dbReference type="Proteomes" id="UP000184600"/>
    </source>
</evidence>
<feature type="transmembrane region" description="Helical" evidence="1">
    <location>
        <begin position="30"/>
        <end position="47"/>
    </location>
</feature>
<keyword evidence="1" id="KW-0812">Transmembrane</keyword>
<keyword evidence="3" id="KW-1185">Reference proteome</keyword>
<feature type="transmembrane region" description="Helical" evidence="1">
    <location>
        <begin position="53"/>
        <end position="69"/>
    </location>
</feature>
<dbReference type="RefSeq" id="WP_073579844.1">
    <property type="nucleotide sequence ID" value="NZ_AP024897.1"/>
</dbReference>
<accession>A0A1M7YQN9</accession>
<evidence type="ECO:0000256" key="1">
    <source>
        <dbReference type="SAM" id="Phobius"/>
    </source>
</evidence>
<organism evidence="2 3">
    <name type="scientific">Vibrio quintilis</name>
    <dbReference type="NCBI Taxonomy" id="1117707"/>
    <lineage>
        <taxon>Bacteria</taxon>
        <taxon>Pseudomonadati</taxon>
        <taxon>Pseudomonadota</taxon>
        <taxon>Gammaproteobacteria</taxon>
        <taxon>Vibrionales</taxon>
        <taxon>Vibrionaceae</taxon>
        <taxon>Vibrio</taxon>
    </lineage>
</organism>
<dbReference type="Proteomes" id="UP000184600">
    <property type="component" value="Unassembled WGS sequence"/>
</dbReference>
<name>A0A1M7YQN9_9VIBR</name>